<gene>
    <name evidence="1" type="ORF">MIMGU_mgv1a016630mg</name>
</gene>
<proteinExistence type="predicted"/>
<sequence>MHRLIQHRRRVQFRAAGDHPLQNPNPLADPLPAAARRHALGVLRNSDVLPRRPVESLRVVDLDRLHHRHPENRLPHRFHGTPVLQYRQTRARKFHVLRKVREFGRTSAGIFEIR</sequence>
<name>A0A022RV68_ERYGU</name>
<dbReference type="Proteomes" id="UP000030748">
    <property type="component" value="Unassembled WGS sequence"/>
</dbReference>
<organism evidence="1 2">
    <name type="scientific">Erythranthe guttata</name>
    <name type="common">Yellow monkey flower</name>
    <name type="synonym">Mimulus guttatus</name>
    <dbReference type="NCBI Taxonomy" id="4155"/>
    <lineage>
        <taxon>Eukaryota</taxon>
        <taxon>Viridiplantae</taxon>
        <taxon>Streptophyta</taxon>
        <taxon>Embryophyta</taxon>
        <taxon>Tracheophyta</taxon>
        <taxon>Spermatophyta</taxon>
        <taxon>Magnoliopsida</taxon>
        <taxon>eudicotyledons</taxon>
        <taxon>Gunneridae</taxon>
        <taxon>Pentapetalae</taxon>
        <taxon>asterids</taxon>
        <taxon>lamiids</taxon>
        <taxon>Lamiales</taxon>
        <taxon>Phrymaceae</taxon>
        <taxon>Erythranthe</taxon>
    </lineage>
</organism>
<reference evidence="1 2" key="1">
    <citation type="journal article" date="2013" name="Proc. Natl. Acad. Sci. U.S.A.">
        <title>Fine-scale variation in meiotic recombination in Mimulus inferred from population shotgun sequencing.</title>
        <authorList>
            <person name="Hellsten U."/>
            <person name="Wright K.M."/>
            <person name="Jenkins J."/>
            <person name="Shu S."/>
            <person name="Yuan Y."/>
            <person name="Wessler S.R."/>
            <person name="Schmutz J."/>
            <person name="Willis J.H."/>
            <person name="Rokhsar D.S."/>
        </authorList>
    </citation>
    <scope>NUCLEOTIDE SEQUENCE [LARGE SCALE GENOMIC DNA]</scope>
    <source>
        <strain evidence="2">cv. DUN x IM62</strain>
    </source>
</reference>
<evidence type="ECO:0000313" key="2">
    <source>
        <dbReference type="Proteomes" id="UP000030748"/>
    </source>
</evidence>
<dbReference type="EMBL" id="KI630214">
    <property type="protein sequence ID" value="EYU44407.1"/>
    <property type="molecule type" value="Genomic_DNA"/>
</dbReference>
<protein>
    <submittedName>
        <fullName evidence="1">Uncharacterized protein</fullName>
    </submittedName>
</protein>
<keyword evidence="2" id="KW-1185">Reference proteome</keyword>
<accession>A0A022RV68</accession>
<dbReference type="AlphaFoldDB" id="A0A022RV68"/>
<evidence type="ECO:0000313" key="1">
    <source>
        <dbReference type="EMBL" id="EYU44407.1"/>
    </source>
</evidence>